<dbReference type="Proteomes" id="UP001195483">
    <property type="component" value="Unassembled WGS sequence"/>
</dbReference>
<sequence>MHCGIKKAREKVGIKDSEIVRPDEYNGCDFSSCSRPLSPLRQSTTAWWPVDYVHMIENRFGVDIFNLKGVNMTFNGK</sequence>
<dbReference type="EMBL" id="JAEAOA010001789">
    <property type="protein sequence ID" value="KAK3594477.1"/>
    <property type="molecule type" value="Genomic_DNA"/>
</dbReference>
<reference evidence="1" key="1">
    <citation type="journal article" date="2021" name="Genome Biol. Evol.">
        <title>A High-Quality Reference Genome for a Parasitic Bivalve with Doubly Uniparental Inheritance (Bivalvia: Unionida).</title>
        <authorList>
            <person name="Smith C.H."/>
        </authorList>
    </citation>
    <scope>NUCLEOTIDE SEQUENCE</scope>
    <source>
        <strain evidence="1">CHS0354</strain>
    </source>
</reference>
<reference evidence="1" key="3">
    <citation type="submission" date="2023-05" db="EMBL/GenBank/DDBJ databases">
        <authorList>
            <person name="Smith C.H."/>
        </authorList>
    </citation>
    <scope>NUCLEOTIDE SEQUENCE</scope>
    <source>
        <strain evidence="1">CHS0354</strain>
        <tissue evidence="1">Mantle</tissue>
    </source>
</reference>
<comment type="caution">
    <text evidence="1">The sequence shown here is derived from an EMBL/GenBank/DDBJ whole genome shotgun (WGS) entry which is preliminary data.</text>
</comment>
<keyword evidence="2" id="KW-1185">Reference proteome</keyword>
<gene>
    <name evidence="1" type="ORF">CHS0354_029997</name>
</gene>
<dbReference type="AlphaFoldDB" id="A0AAE0SMC3"/>
<feature type="non-terminal residue" evidence="1">
    <location>
        <position position="77"/>
    </location>
</feature>
<evidence type="ECO:0000313" key="2">
    <source>
        <dbReference type="Proteomes" id="UP001195483"/>
    </source>
</evidence>
<proteinExistence type="predicted"/>
<reference evidence="1" key="2">
    <citation type="journal article" date="2021" name="Genome Biol. Evol.">
        <title>Developing a high-quality reference genome for a parasitic bivalve with doubly uniparental inheritance (Bivalvia: Unionida).</title>
        <authorList>
            <person name="Smith C.H."/>
        </authorList>
    </citation>
    <scope>NUCLEOTIDE SEQUENCE</scope>
    <source>
        <strain evidence="1">CHS0354</strain>
        <tissue evidence="1">Mantle</tissue>
    </source>
</reference>
<accession>A0AAE0SMC3</accession>
<organism evidence="1 2">
    <name type="scientific">Potamilus streckersoni</name>
    <dbReference type="NCBI Taxonomy" id="2493646"/>
    <lineage>
        <taxon>Eukaryota</taxon>
        <taxon>Metazoa</taxon>
        <taxon>Spiralia</taxon>
        <taxon>Lophotrochozoa</taxon>
        <taxon>Mollusca</taxon>
        <taxon>Bivalvia</taxon>
        <taxon>Autobranchia</taxon>
        <taxon>Heteroconchia</taxon>
        <taxon>Palaeoheterodonta</taxon>
        <taxon>Unionida</taxon>
        <taxon>Unionoidea</taxon>
        <taxon>Unionidae</taxon>
        <taxon>Ambleminae</taxon>
        <taxon>Lampsilini</taxon>
        <taxon>Potamilus</taxon>
    </lineage>
</organism>
<name>A0AAE0SMC3_9BIVA</name>
<evidence type="ECO:0000313" key="1">
    <source>
        <dbReference type="EMBL" id="KAK3594477.1"/>
    </source>
</evidence>
<protein>
    <submittedName>
        <fullName evidence="1">Uncharacterized protein</fullName>
    </submittedName>
</protein>